<name>X6MZA0_RETFI</name>
<keyword evidence="2" id="KW-0813">Transport</keyword>
<dbReference type="SUPFAM" id="SSF48371">
    <property type="entry name" value="ARM repeat"/>
    <property type="match status" value="1"/>
</dbReference>
<dbReference type="OrthoDB" id="29145at2759"/>
<dbReference type="InterPro" id="IPR011989">
    <property type="entry name" value="ARM-like"/>
</dbReference>
<sequence length="149" mass="16900">KKKKKKKKKGGVLELILETLNALTDKMKRIAMWTLRNFCYGKPSPDWEIVSKMLRPLIALIQKTNDEELLIETLWTVCVLSEDRDDGTLGKLEKSNICDNNHVDNDHNRRPSSFQIDAIVEAGMVPLVVQLLDQAIRSGGKASDRINEV</sequence>
<evidence type="ECO:0000256" key="2">
    <source>
        <dbReference type="ARBA" id="ARBA00022448"/>
    </source>
</evidence>
<keyword evidence="3" id="KW-0653">Protein transport</keyword>
<accession>X6MZA0</accession>
<dbReference type="GO" id="GO:0015031">
    <property type="term" value="P:protein transport"/>
    <property type="evidence" value="ECO:0007669"/>
    <property type="project" value="UniProtKB-KW"/>
</dbReference>
<dbReference type="Gene3D" id="1.25.10.10">
    <property type="entry name" value="Leucine-rich Repeat Variant"/>
    <property type="match status" value="1"/>
</dbReference>
<dbReference type="InterPro" id="IPR016024">
    <property type="entry name" value="ARM-type_fold"/>
</dbReference>
<reference evidence="4 5" key="1">
    <citation type="journal article" date="2013" name="Curr. Biol.">
        <title>The Genome of the Foraminiferan Reticulomyxa filosa.</title>
        <authorList>
            <person name="Glockner G."/>
            <person name="Hulsmann N."/>
            <person name="Schleicher M."/>
            <person name="Noegel A.A."/>
            <person name="Eichinger L."/>
            <person name="Gallinger C."/>
            <person name="Pawlowski J."/>
            <person name="Sierra R."/>
            <person name="Euteneuer U."/>
            <person name="Pillet L."/>
            <person name="Moustafa A."/>
            <person name="Platzer M."/>
            <person name="Groth M."/>
            <person name="Szafranski K."/>
            <person name="Schliwa M."/>
        </authorList>
    </citation>
    <scope>NUCLEOTIDE SEQUENCE [LARGE SCALE GENOMIC DNA]</scope>
</reference>
<protein>
    <submittedName>
        <fullName evidence="4">Karyopherin alpha</fullName>
    </submittedName>
</protein>
<dbReference type="EMBL" id="ASPP01015055">
    <property type="protein sequence ID" value="ETO18365.1"/>
    <property type="molecule type" value="Genomic_DNA"/>
</dbReference>
<dbReference type="AlphaFoldDB" id="X6MZA0"/>
<evidence type="ECO:0000256" key="3">
    <source>
        <dbReference type="ARBA" id="ARBA00022927"/>
    </source>
</evidence>
<comment type="similarity">
    <text evidence="1">Belongs to the importin alpha family.</text>
</comment>
<organism evidence="4 5">
    <name type="scientific">Reticulomyxa filosa</name>
    <dbReference type="NCBI Taxonomy" id="46433"/>
    <lineage>
        <taxon>Eukaryota</taxon>
        <taxon>Sar</taxon>
        <taxon>Rhizaria</taxon>
        <taxon>Retaria</taxon>
        <taxon>Foraminifera</taxon>
        <taxon>Monothalamids</taxon>
        <taxon>Reticulomyxidae</taxon>
        <taxon>Reticulomyxa</taxon>
    </lineage>
</organism>
<evidence type="ECO:0000313" key="5">
    <source>
        <dbReference type="Proteomes" id="UP000023152"/>
    </source>
</evidence>
<gene>
    <name evidence="4" type="ORF">RFI_18909</name>
</gene>
<keyword evidence="5" id="KW-1185">Reference proteome</keyword>
<dbReference type="PANTHER" id="PTHR23316">
    <property type="entry name" value="IMPORTIN ALPHA"/>
    <property type="match status" value="1"/>
</dbReference>
<dbReference type="Proteomes" id="UP000023152">
    <property type="component" value="Unassembled WGS sequence"/>
</dbReference>
<evidence type="ECO:0000313" key="4">
    <source>
        <dbReference type="EMBL" id="ETO18365.1"/>
    </source>
</evidence>
<evidence type="ECO:0000256" key="1">
    <source>
        <dbReference type="ARBA" id="ARBA00010394"/>
    </source>
</evidence>
<proteinExistence type="inferred from homology"/>
<comment type="caution">
    <text evidence="4">The sequence shown here is derived from an EMBL/GenBank/DDBJ whole genome shotgun (WGS) entry which is preliminary data.</text>
</comment>
<feature type="non-terminal residue" evidence="4">
    <location>
        <position position="1"/>
    </location>
</feature>